<evidence type="ECO:0000313" key="2">
    <source>
        <dbReference type="Proteomes" id="UP000326924"/>
    </source>
</evidence>
<dbReference type="AlphaFoldDB" id="A0A5J5EEW4"/>
<proteinExistence type="predicted"/>
<protein>
    <submittedName>
        <fullName evidence="1">Uncharacterized protein</fullName>
    </submittedName>
</protein>
<dbReference type="OrthoDB" id="163438at2759"/>
<comment type="caution">
    <text evidence="1">The sequence shown here is derived from an EMBL/GenBank/DDBJ whole genome shotgun (WGS) entry which is preliminary data.</text>
</comment>
<organism evidence="1 2">
    <name type="scientific">Sphaerosporella brunnea</name>
    <dbReference type="NCBI Taxonomy" id="1250544"/>
    <lineage>
        <taxon>Eukaryota</taxon>
        <taxon>Fungi</taxon>
        <taxon>Dikarya</taxon>
        <taxon>Ascomycota</taxon>
        <taxon>Pezizomycotina</taxon>
        <taxon>Pezizomycetes</taxon>
        <taxon>Pezizales</taxon>
        <taxon>Pyronemataceae</taxon>
        <taxon>Sphaerosporella</taxon>
    </lineage>
</organism>
<dbReference type="Proteomes" id="UP000326924">
    <property type="component" value="Unassembled WGS sequence"/>
</dbReference>
<name>A0A5J5EEW4_9PEZI</name>
<dbReference type="EMBL" id="VXIS01000424">
    <property type="protein sequence ID" value="KAA8893577.1"/>
    <property type="molecule type" value="Genomic_DNA"/>
</dbReference>
<sequence>MSWKNIRVENELFKGWPGEDKIERLCQRADGLFNYASTTCCFIQRQWGHWGPVEALFFVLNDSHRELDGMYTGILSHSITEIGGNRYEQCMNELHDELRMIFGSVRLPFGHYAGQAA</sequence>
<keyword evidence="2" id="KW-1185">Reference proteome</keyword>
<reference evidence="1 2" key="1">
    <citation type="submission" date="2019-09" db="EMBL/GenBank/DDBJ databases">
        <title>Draft genome of the ectomycorrhizal ascomycete Sphaerosporella brunnea.</title>
        <authorList>
            <consortium name="DOE Joint Genome Institute"/>
            <person name="Benucci G.M."/>
            <person name="Marozzi G."/>
            <person name="Antonielli L."/>
            <person name="Sanchez S."/>
            <person name="Marco P."/>
            <person name="Wang X."/>
            <person name="Falini L.B."/>
            <person name="Barry K."/>
            <person name="Haridas S."/>
            <person name="Lipzen A."/>
            <person name="Labutti K."/>
            <person name="Grigoriev I.V."/>
            <person name="Murat C."/>
            <person name="Martin F."/>
            <person name="Albertini E."/>
            <person name="Donnini D."/>
            <person name="Bonito G."/>
        </authorList>
    </citation>
    <scope>NUCLEOTIDE SEQUENCE [LARGE SCALE GENOMIC DNA]</scope>
    <source>
        <strain evidence="1 2">Sb_GMNB300</strain>
    </source>
</reference>
<accession>A0A5J5EEW4</accession>
<dbReference type="InParanoid" id="A0A5J5EEW4"/>
<gene>
    <name evidence="1" type="ORF">FN846DRAFT_895860</name>
</gene>
<evidence type="ECO:0000313" key="1">
    <source>
        <dbReference type="EMBL" id="KAA8893577.1"/>
    </source>
</evidence>